<dbReference type="RefSeq" id="WP_114509626.1">
    <property type="nucleotide sequence ID" value="NZ_QPMK01000002.1"/>
</dbReference>
<dbReference type="Pfam" id="PF04976">
    <property type="entry name" value="DmsC"/>
    <property type="match status" value="1"/>
</dbReference>
<dbReference type="GO" id="GO:0009389">
    <property type="term" value="F:dimethyl sulfoxide reductase activity"/>
    <property type="evidence" value="ECO:0007669"/>
    <property type="project" value="TreeGrafter"/>
</dbReference>
<feature type="transmembrane region" description="Helical" evidence="1">
    <location>
        <begin position="230"/>
        <end position="249"/>
    </location>
</feature>
<feature type="transmembrane region" description="Helical" evidence="1">
    <location>
        <begin position="139"/>
        <end position="156"/>
    </location>
</feature>
<keyword evidence="1" id="KW-0472">Membrane</keyword>
<dbReference type="PANTHER" id="PTHR38095:SF1">
    <property type="entry name" value="ANAEROBIC DIMETHYL SULFOXIDE REDUCTASE CHAIN YNFH"/>
    <property type="match status" value="1"/>
</dbReference>
<dbReference type="Proteomes" id="UP000253977">
    <property type="component" value="Unassembled WGS sequence"/>
</dbReference>
<dbReference type="InterPro" id="IPR007059">
    <property type="entry name" value="DmsC"/>
</dbReference>
<dbReference type="OrthoDB" id="5520897at2"/>
<comment type="caution">
    <text evidence="2">The sequence shown here is derived from an EMBL/GenBank/DDBJ whole genome shotgun (WGS) entry which is preliminary data.</text>
</comment>
<dbReference type="EMBL" id="QPMK01000002">
    <property type="protein sequence ID" value="RDD67814.1"/>
    <property type="molecule type" value="Genomic_DNA"/>
</dbReference>
<feature type="transmembrane region" description="Helical" evidence="1">
    <location>
        <begin position="162"/>
        <end position="179"/>
    </location>
</feature>
<sequence length="290" mass="31009">MHPAPSIIAFTTFSGLGFGLLFWLGIDPTPPSGWVGFVFFLIAYLMAVGGLLSSALHLGHPERALKAFTQWRSSWLSREAVCAVATLTIIGVYAACLVLGGWHVAPLGWLGALLSLGTVFTTSMIYTQLKTVPRWNMPLTPALFLALSLAGGALLAGRVTTALVLLLLAGAVQVAWWCLGDRRLSQSGTDIGTATGLGSRGAVRAFEPPHTGSNYLMREMVFVVGRRHALKLRAIALILMLVVPVALLLLPFGHLLALVAVLSHVAGVLVSRWLFFAEAEHVVGLYYGAR</sequence>
<reference evidence="2 3" key="1">
    <citation type="submission" date="2018-07" db="EMBL/GenBank/DDBJ databases">
        <title>Thalassococcus profundi sp. nov., a marine bacterium isolated from deep seawater of Okinawa Trough.</title>
        <authorList>
            <person name="Yu M."/>
        </authorList>
    </citation>
    <scope>NUCLEOTIDE SEQUENCE [LARGE SCALE GENOMIC DNA]</scope>
    <source>
        <strain evidence="2 3">WRAS1</strain>
    </source>
</reference>
<feature type="transmembrane region" description="Helical" evidence="1">
    <location>
        <begin position="80"/>
        <end position="102"/>
    </location>
</feature>
<evidence type="ECO:0000313" key="3">
    <source>
        <dbReference type="Proteomes" id="UP000253977"/>
    </source>
</evidence>
<feature type="transmembrane region" description="Helical" evidence="1">
    <location>
        <begin position="7"/>
        <end position="26"/>
    </location>
</feature>
<dbReference type="PANTHER" id="PTHR38095">
    <property type="entry name" value="ANAEROBIC DIMETHYL SULFOXIDE REDUCTASE CHAIN YNFH"/>
    <property type="match status" value="1"/>
</dbReference>
<evidence type="ECO:0000313" key="2">
    <source>
        <dbReference type="EMBL" id="RDD67814.1"/>
    </source>
</evidence>
<keyword evidence="3" id="KW-1185">Reference proteome</keyword>
<feature type="transmembrane region" description="Helical" evidence="1">
    <location>
        <begin position="32"/>
        <end position="59"/>
    </location>
</feature>
<protein>
    <submittedName>
        <fullName evidence="2">DUF4401 domain-containing protein</fullName>
    </submittedName>
</protein>
<accession>A0A369TSW2</accession>
<dbReference type="AlphaFoldDB" id="A0A369TSW2"/>
<organism evidence="2 3">
    <name type="scientific">Thalassococcus profundi</name>
    <dbReference type="NCBI Taxonomy" id="2282382"/>
    <lineage>
        <taxon>Bacteria</taxon>
        <taxon>Pseudomonadati</taxon>
        <taxon>Pseudomonadota</taxon>
        <taxon>Alphaproteobacteria</taxon>
        <taxon>Rhodobacterales</taxon>
        <taxon>Roseobacteraceae</taxon>
        <taxon>Thalassococcus</taxon>
    </lineage>
</organism>
<name>A0A369TSW2_9RHOB</name>
<gene>
    <name evidence="2" type="ORF">DU478_03915</name>
</gene>
<keyword evidence="1" id="KW-0812">Transmembrane</keyword>
<keyword evidence="1" id="KW-1133">Transmembrane helix</keyword>
<dbReference type="GO" id="GO:0019645">
    <property type="term" value="P:anaerobic electron transport chain"/>
    <property type="evidence" value="ECO:0007669"/>
    <property type="project" value="InterPro"/>
</dbReference>
<evidence type="ECO:0000256" key="1">
    <source>
        <dbReference type="SAM" id="Phobius"/>
    </source>
</evidence>
<proteinExistence type="predicted"/>
<dbReference type="GO" id="GO:0005886">
    <property type="term" value="C:plasma membrane"/>
    <property type="evidence" value="ECO:0007669"/>
    <property type="project" value="TreeGrafter"/>
</dbReference>
<feature type="transmembrane region" description="Helical" evidence="1">
    <location>
        <begin position="108"/>
        <end position="127"/>
    </location>
</feature>
<dbReference type="GO" id="GO:0009390">
    <property type="term" value="C:dimethyl sulfoxide reductase complex"/>
    <property type="evidence" value="ECO:0007669"/>
    <property type="project" value="TreeGrafter"/>
</dbReference>